<dbReference type="Proteomes" id="UP001420932">
    <property type="component" value="Unassembled WGS sequence"/>
</dbReference>
<keyword evidence="3" id="KW-1185">Reference proteome</keyword>
<dbReference type="AlphaFoldDB" id="A0AAP0LE57"/>
<feature type="region of interest" description="Disordered" evidence="1">
    <location>
        <begin position="1"/>
        <end position="89"/>
    </location>
</feature>
<accession>A0AAP0LE57</accession>
<dbReference type="EMBL" id="JBBNAF010000001">
    <property type="protein sequence ID" value="KAK9168903.1"/>
    <property type="molecule type" value="Genomic_DNA"/>
</dbReference>
<proteinExistence type="predicted"/>
<sequence>MGGRGGKWGKRITGREKEKGGRSRSHKKEKIRKRRTGAKRTVKRKEEHGCSGTTDEGDDEVMVSATATRDSRQAPLGGPTVARKTTRVAPKAIPSLSGYRSREWSGAMGGAFAPLPPWLTNQCSCKDFALDTEGSKYSDSSSIPKDGFSRLLDLMTIPKSLKRLHVVFFSPDDKGQPDSILQEIENMVRSFIEKTLMVECGDRHYKFDVSHCSSTLALSPDDAYVPEKFKIGGFVNT</sequence>
<feature type="compositionally biased region" description="Basic residues" evidence="1">
    <location>
        <begin position="22"/>
        <end position="43"/>
    </location>
</feature>
<evidence type="ECO:0000256" key="1">
    <source>
        <dbReference type="SAM" id="MobiDB-lite"/>
    </source>
</evidence>
<protein>
    <submittedName>
        <fullName evidence="2">Uncharacterized protein</fullName>
    </submittedName>
</protein>
<name>A0AAP0LE57_9MAGN</name>
<organism evidence="2 3">
    <name type="scientific">Stephania yunnanensis</name>
    <dbReference type="NCBI Taxonomy" id="152371"/>
    <lineage>
        <taxon>Eukaryota</taxon>
        <taxon>Viridiplantae</taxon>
        <taxon>Streptophyta</taxon>
        <taxon>Embryophyta</taxon>
        <taxon>Tracheophyta</taxon>
        <taxon>Spermatophyta</taxon>
        <taxon>Magnoliopsida</taxon>
        <taxon>Ranunculales</taxon>
        <taxon>Menispermaceae</taxon>
        <taxon>Menispermoideae</taxon>
        <taxon>Cissampelideae</taxon>
        <taxon>Stephania</taxon>
    </lineage>
</organism>
<evidence type="ECO:0000313" key="2">
    <source>
        <dbReference type="EMBL" id="KAK9168903.1"/>
    </source>
</evidence>
<comment type="caution">
    <text evidence="2">The sequence shown here is derived from an EMBL/GenBank/DDBJ whole genome shotgun (WGS) entry which is preliminary data.</text>
</comment>
<gene>
    <name evidence="2" type="ORF">Syun_001043</name>
</gene>
<reference evidence="2 3" key="1">
    <citation type="submission" date="2024-01" db="EMBL/GenBank/DDBJ databases">
        <title>Genome assemblies of Stephania.</title>
        <authorList>
            <person name="Yang L."/>
        </authorList>
    </citation>
    <scope>NUCLEOTIDE SEQUENCE [LARGE SCALE GENOMIC DNA]</scope>
    <source>
        <strain evidence="2">YNDBR</strain>
        <tissue evidence="2">Leaf</tissue>
    </source>
</reference>
<evidence type="ECO:0000313" key="3">
    <source>
        <dbReference type="Proteomes" id="UP001420932"/>
    </source>
</evidence>